<gene>
    <name evidence="7" type="primary">CYRIB</name>
</gene>
<comment type="subcellular location">
    <subcellularLocation>
        <location evidence="1">Membrane</location>
        <topology evidence="1">Lipid-anchor</topology>
    </subcellularLocation>
</comment>
<dbReference type="Proteomes" id="UP000823872">
    <property type="component" value="Chromosome F2"/>
</dbReference>
<keyword evidence="8" id="KW-1185">Reference proteome</keyword>
<proteinExistence type="inferred from homology"/>
<sequence length="352" mass="39785">MCLCCSKFSMPEVYKPAPVGNYEQASLCRIPGLCLKFFLLELNDVAIFIFRFAGMGNLIKVLTRDIDHNAAHFFLDFENAQPTESEKEIYNQVNVVLKDAEGILEDLQSYRGAGHEIREAIQHPADEKLQEKAWGAVVPLVGKLKKFYEFSQRLEAALRGLLGALTSTPYSPTQHLEREQALAKQFAEILHFTLRFDELKAEGENEVNNELANRMSLFYAEATPMLKTLSDATTKFVSENKNLPIENTTDCLSTMASVCRVMLETPEYRSRFTNEETVSFCLRVMVGVIILYDHVHPVGAFAKTSKIDMKGCIKVLKDQPPNSVEGLLNALRYTTKHLNDETTSKQIRSMLQ</sequence>
<evidence type="ECO:0000256" key="4">
    <source>
        <dbReference type="ARBA" id="ARBA00023136"/>
    </source>
</evidence>
<comment type="subunit">
    <text evidence="3">Interacts with RAC1 (GTP-bound form preferentially).</text>
</comment>
<reference evidence="7 8" key="1">
    <citation type="submission" date="2021-02" db="EMBL/GenBank/DDBJ databases">
        <title>Safari Cat Assemblies.</title>
        <authorList>
            <person name="Bredemeyer K.R."/>
            <person name="Murphy W.J."/>
        </authorList>
    </citation>
    <scope>NUCLEOTIDE SEQUENCE [LARGE SCALE GENOMIC DNA]</scope>
</reference>
<dbReference type="InterPro" id="IPR009828">
    <property type="entry name" value="CYRIA/CYRIB_Rac1-bd"/>
</dbReference>
<comment type="similarity">
    <text evidence="2">Belongs to the CYRI family.</text>
</comment>
<evidence type="ECO:0000259" key="6">
    <source>
        <dbReference type="Pfam" id="PF07159"/>
    </source>
</evidence>
<evidence type="ECO:0000313" key="8">
    <source>
        <dbReference type="Proteomes" id="UP000823872"/>
    </source>
</evidence>
<feature type="domain" description="CYRIA/CYRIB Rac1 binding" evidence="6">
    <location>
        <begin position="73"/>
        <end position="201"/>
    </location>
</feature>
<feature type="domain" description="CYRIA/CYRIB Rac1 binding" evidence="6">
    <location>
        <begin position="203"/>
        <end position="348"/>
    </location>
</feature>
<reference evidence="7" key="2">
    <citation type="submission" date="2025-08" db="UniProtKB">
        <authorList>
            <consortium name="Ensembl"/>
        </authorList>
    </citation>
    <scope>IDENTIFICATION</scope>
    <source>
        <strain evidence="7">breed Abyssinian</strain>
    </source>
</reference>
<dbReference type="GeneTree" id="ENSGT00390000015159"/>
<name>A0ABI7WMG1_FELCA</name>
<dbReference type="Ensembl" id="ENSFCTT00005015629.1">
    <property type="protein sequence ID" value="ENSFCTP00005010612.1"/>
    <property type="gene ID" value="ENSFCTG00005005608.1"/>
</dbReference>
<keyword evidence="5" id="KW-0449">Lipoprotein</keyword>
<evidence type="ECO:0000256" key="2">
    <source>
        <dbReference type="ARBA" id="ARBA00005778"/>
    </source>
</evidence>
<reference evidence="7" key="3">
    <citation type="submission" date="2025-09" db="UniProtKB">
        <authorList>
            <consortium name="Ensembl"/>
        </authorList>
    </citation>
    <scope>IDENTIFICATION</scope>
    <source>
        <strain evidence="7">breed Abyssinian</strain>
    </source>
</reference>
<protein>
    <submittedName>
        <fullName evidence="7">CYFIP related Rac1 interactor B</fullName>
    </submittedName>
</protein>
<dbReference type="Pfam" id="PF07159">
    <property type="entry name" value="CYRIA-B_Rac1-bd"/>
    <property type="match status" value="2"/>
</dbReference>
<dbReference type="PANTHER" id="PTHR12422">
    <property type="entry name" value="GH09096P"/>
    <property type="match status" value="1"/>
</dbReference>
<keyword evidence="4" id="KW-0472">Membrane</keyword>
<evidence type="ECO:0000256" key="5">
    <source>
        <dbReference type="ARBA" id="ARBA00023288"/>
    </source>
</evidence>
<accession>A0ABI7WMG1</accession>
<organism evidence="7 8">
    <name type="scientific">Felis catus</name>
    <name type="common">Cat</name>
    <name type="synonym">Felis silvestris catus</name>
    <dbReference type="NCBI Taxonomy" id="9685"/>
    <lineage>
        <taxon>Eukaryota</taxon>
        <taxon>Metazoa</taxon>
        <taxon>Chordata</taxon>
        <taxon>Craniata</taxon>
        <taxon>Vertebrata</taxon>
        <taxon>Euteleostomi</taxon>
        <taxon>Mammalia</taxon>
        <taxon>Eutheria</taxon>
        <taxon>Laurasiatheria</taxon>
        <taxon>Carnivora</taxon>
        <taxon>Feliformia</taxon>
        <taxon>Felidae</taxon>
        <taxon>Felinae</taxon>
        <taxon>Felis</taxon>
    </lineage>
</organism>
<evidence type="ECO:0000313" key="7">
    <source>
        <dbReference type="Ensembl" id="ENSFCTP00005010612.1"/>
    </source>
</evidence>
<dbReference type="InterPro" id="IPR039789">
    <property type="entry name" value="CYRI"/>
</dbReference>
<evidence type="ECO:0000256" key="1">
    <source>
        <dbReference type="ARBA" id="ARBA00004635"/>
    </source>
</evidence>
<evidence type="ECO:0000256" key="3">
    <source>
        <dbReference type="ARBA" id="ARBA00011307"/>
    </source>
</evidence>